<reference evidence="1 2" key="1">
    <citation type="submission" date="2015-09" db="EMBL/GenBank/DDBJ databases">
        <title>Draft Genome Sequence of Bradyrhizobium manausense Strain BR 3351T, a Novel Symbiotic Nitrogen-Fixing Alphaproteobacterium Isolated from Brazilian Amazon Rain Forest.</title>
        <authorList>
            <person name="De Araujo J.L."/>
            <person name="Zilli J.E."/>
        </authorList>
    </citation>
    <scope>NUCLEOTIDE SEQUENCE [LARGE SCALE GENOMIC DNA]</scope>
    <source>
        <strain evidence="1 2">BR3351</strain>
    </source>
</reference>
<evidence type="ECO:0000313" key="2">
    <source>
        <dbReference type="Proteomes" id="UP000051936"/>
    </source>
</evidence>
<dbReference type="Proteomes" id="UP000051936">
    <property type="component" value="Unassembled WGS sequence"/>
</dbReference>
<protein>
    <submittedName>
        <fullName evidence="1">Uncharacterized protein</fullName>
    </submittedName>
</protein>
<dbReference type="AlphaFoldDB" id="A0A0R3E567"/>
<name>A0A0R3E567_9BRAD</name>
<proteinExistence type="predicted"/>
<dbReference type="EMBL" id="LJYG01000045">
    <property type="protein sequence ID" value="KRQ14940.1"/>
    <property type="molecule type" value="Genomic_DNA"/>
</dbReference>
<gene>
    <name evidence="1" type="ORF">AOQ71_11015</name>
</gene>
<organism evidence="1 2">
    <name type="scientific">Bradyrhizobium manausense</name>
    <dbReference type="NCBI Taxonomy" id="989370"/>
    <lineage>
        <taxon>Bacteria</taxon>
        <taxon>Pseudomonadati</taxon>
        <taxon>Pseudomonadota</taxon>
        <taxon>Alphaproteobacteria</taxon>
        <taxon>Hyphomicrobiales</taxon>
        <taxon>Nitrobacteraceae</taxon>
        <taxon>Bradyrhizobium</taxon>
    </lineage>
</organism>
<evidence type="ECO:0000313" key="1">
    <source>
        <dbReference type="EMBL" id="KRQ14940.1"/>
    </source>
</evidence>
<accession>A0A0R3E567</accession>
<sequence length="110" mass="11935">MLLSVCGAEVSIYTGGVMKLILSIFIILPTSAFANDCPGFLNYVKANSQLKQVSNSQIQCFVTKPPKQHIKVFTFTSGNVTVACTRSGSYPYRQLSCSDGGRTFGRSLNN</sequence>
<comment type="caution">
    <text evidence="1">The sequence shown here is derived from an EMBL/GenBank/DDBJ whole genome shotgun (WGS) entry which is preliminary data.</text>
</comment>
<keyword evidence="2" id="KW-1185">Reference proteome</keyword>